<dbReference type="InterPro" id="IPR000182">
    <property type="entry name" value="GNAT_dom"/>
</dbReference>
<dbReference type="AlphaFoldDB" id="A0A1R3RUY3"/>
<dbReference type="SUPFAM" id="SSF55729">
    <property type="entry name" value="Acyl-CoA N-acyltransferases (Nat)"/>
    <property type="match status" value="1"/>
</dbReference>
<dbReference type="Gene3D" id="3.40.630.30">
    <property type="match status" value="1"/>
</dbReference>
<dbReference type="Proteomes" id="UP000188318">
    <property type="component" value="Unassembled WGS sequence"/>
</dbReference>
<dbReference type="Pfam" id="PF00583">
    <property type="entry name" value="Acetyltransf_1"/>
    <property type="match status" value="1"/>
</dbReference>
<organism evidence="2 3">
    <name type="scientific">Aspergillus carbonarius (strain ITEM 5010)</name>
    <dbReference type="NCBI Taxonomy" id="602072"/>
    <lineage>
        <taxon>Eukaryota</taxon>
        <taxon>Fungi</taxon>
        <taxon>Dikarya</taxon>
        <taxon>Ascomycota</taxon>
        <taxon>Pezizomycotina</taxon>
        <taxon>Eurotiomycetes</taxon>
        <taxon>Eurotiomycetidae</taxon>
        <taxon>Eurotiales</taxon>
        <taxon>Aspergillaceae</taxon>
        <taxon>Aspergillus</taxon>
        <taxon>Aspergillus subgen. Circumdati</taxon>
    </lineage>
</organism>
<dbReference type="OrthoDB" id="2326446at2759"/>
<reference evidence="3" key="1">
    <citation type="journal article" date="2017" name="Genome Biol.">
        <title>Comparative genomics reveals high biological diversity and specific adaptations in the industrially and medically important fungal genus Aspergillus.</title>
        <authorList>
            <person name="de Vries R.P."/>
            <person name="Riley R."/>
            <person name="Wiebenga A."/>
            <person name="Aguilar-Osorio G."/>
            <person name="Amillis S."/>
            <person name="Uchima C.A."/>
            <person name="Anderluh G."/>
            <person name="Asadollahi M."/>
            <person name="Askin M."/>
            <person name="Barry K."/>
            <person name="Battaglia E."/>
            <person name="Bayram O."/>
            <person name="Benocci T."/>
            <person name="Braus-Stromeyer S.A."/>
            <person name="Caldana C."/>
            <person name="Canovas D."/>
            <person name="Cerqueira G.C."/>
            <person name="Chen F."/>
            <person name="Chen W."/>
            <person name="Choi C."/>
            <person name="Clum A."/>
            <person name="Dos Santos R.A."/>
            <person name="Damasio A.R."/>
            <person name="Diallinas G."/>
            <person name="Emri T."/>
            <person name="Fekete E."/>
            <person name="Flipphi M."/>
            <person name="Freyberg S."/>
            <person name="Gallo A."/>
            <person name="Gournas C."/>
            <person name="Habgood R."/>
            <person name="Hainaut M."/>
            <person name="Harispe M.L."/>
            <person name="Henrissat B."/>
            <person name="Hilden K.S."/>
            <person name="Hope R."/>
            <person name="Hossain A."/>
            <person name="Karabika E."/>
            <person name="Karaffa L."/>
            <person name="Karanyi Z."/>
            <person name="Krasevec N."/>
            <person name="Kuo A."/>
            <person name="Kusch H."/>
            <person name="LaButti K."/>
            <person name="Lagendijk E.L."/>
            <person name="Lapidus A."/>
            <person name="Levasseur A."/>
            <person name="Lindquist E."/>
            <person name="Lipzen A."/>
            <person name="Logrieco A.F."/>
            <person name="MacCabe A."/>
            <person name="Maekelae M.R."/>
            <person name="Malavazi I."/>
            <person name="Melin P."/>
            <person name="Meyer V."/>
            <person name="Mielnichuk N."/>
            <person name="Miskei M."/>
            <person name="Molnar A.P."/>
            <person name="Mule G."/>
            <person name="Ngan C.Y."/>
            <person name="Orejas M."/>
            <person name="Orosz E."/>
            <person name="Ouedraogo J.P."/>
            <person name="Overkamp K.M."/>
            <person name="Park H.-S."/>
            <person name="Perrone G."/>
            <person name="Piumi F."/>
            <person name="Punt P.J."/>
            <person name="Ram A.F."/>
            <person name="Ramon A."/>
            <person name="Rauscher S."/>
            <person name="Record E."/>
            <person name="Riano-Pachon D.M."/>
            <person name="Robert V."/>
            <person name="Roehrig J."/>
            <person name="Ruller R."/>
            <person name="Salamov A."/>
            <person name="Salih N.S."/>
            <person name="Samson R.A."/>
            <person name="Sandor E."/>
            <person name="Sanguinetti M."/>
            <person name="Schuetze T."/>
            <person name="Sepcic K."/>
            <person name="Shelest E."/>
            <person name="Sherlock G."/>
            <person name="Sophianopoulou V."/>
            <person name="Squina F.M."/>
            <person name="Sun H."/>
            <person name="Susca A."/>
            <person name="Todd R.B."/>
            <person name="Tsang A."/>
            <person name="Unkles S.E."/>
            <person name="van de Wiele N."/>
            <person name="van Rossen-Uffink D."/>
            <person name="Oliveira J.V."/>
            <person name="Vesth T.C."/>
            <person name="Visser J."/>
            <person name="Yu J.-H."/>
            <person name="Zhou M."/>
            <person name="Andersen M.R."/>
            <person name="Archer D.B."/>
            <person name="Baker S.E."/>
            <person name="Benoit I."/>
            <person name="Brakhage A.A."/>
            <person name="Braus G.H."/>
            <person name="Fischer R."/>
            <person name="Frisvad J.C."/>
            <person name="Goldman G.H."/>
            <person name="Houbraken J."/>
            <person name="Oakley B."/>
            <person name="Pocsi I."/>
            <person name="Scazzocchio C."/>
            <person name="Seiboth B."/>
            <person name="vanKuyk P.A."/>
            <person name="Wortman J."/>
            <person name="Dyer P.S."/>
            <person name="Grigoriev I.V."/>
        </authorList>
    </citation>
    <scope>NUCLEOTIDE SEQUENCE [LARGE SCALE GENOMIC DNA]</scope>
    <source>
        <strain evidence="3">ITEM 5010</strain>
    </source>
</reference>
<dbReference type="STRING" id="602072.A0A1R3RUY3"/>
<evidence type="ECO:0000313" key="2">
    <source>
        <dbReference type="EMBL" id="OOF98304.1"/>
    </source>
</evidence>
<sequence length="207" mass="23828">MTTLTPINLHNPPEYTLLLHHRTICGWHATDNALLSWREKQDTSLKSFFWITIPNPDPSESASPIHAGHISLDSYADPPDSDLARADKTVLTIQTFFILPEYRATGLGRVAMALVEELATKEPYGSPRCEYLTVNTTSKGYFVDGAEGKRKEMERIRRDGREGFPVVLWYERLGYVWWKTEERYKYKDGDSGEEVWIEADFLRKRVG</sequence>
<dbReference type="CDD" id="cd04301">
    <property type="entry name" value="NAT_SF"/>
    <property type="match status" value="1"/>
</dbReference>
<gene>
    <name evidence="2" type="ORF">ASPCADRAFT_205555</name>
</gene>
<proteinExistence type="predicted"/>
<protein>
    <recommendedName>
        <fullName evidence="1">N-acetyltransferase domain-containing protein</fullName>
    </recommendedName>
</protein>
<dbReference type="OMA" id="VPINLHN"/>
<name>A0A1R3RUY3_ASPC5</name>
<evidence type="ECO:0000259" key="1">
    <source>
        <dbReference type="Pfam" id="PF00583"/>
    </source>
</evidence>
<accession>A0A1R3RUY3</accession>
<dbReference type="VEuPathDB" id="FungiDB:ASPCADRAFT_205555"/>
<evidence type="ECO:0000313" key="3">
    <source>
        <dbReference type="Proteomes" id="UP000188318"/>
    </source>
</evidence>
<keyword evidence="3" id="KW-1185">Reference proteome</keyword>
<feature type="domain" description="N-acetyltransferase" evidence="1">
    <location>
        <begin position="68"/>
        <end position="135"/>
    </location>
</feature>
<dbReference type="InterPro" id="IPR016181">
    <property type="entry name" value="Acyl_CoA_acyltransferase"/>
</dbReference>
<dbReference type="EMBL" id="KV907496">
    <property type="protein sequence ID" value="OOF98304.1"/>
    <property type="molecule type" value="Genomic_DNA"/>
</dbReference>
<dbReference type="GO" id="GO:0016747">
    <property type="term" value="F:acyltransferase activity, transferring groups other than amino-acyl groups"/>
    <property type="evidence" value="ECO:0007669"/>
    <property type="project" value="InterPro"/>
</dbReference>